<feature type="transmembrane region" description="Helical" evidence="6">
    <location>
        <begin position="152"/>
        <end position="170"/>
    </location>
</feature>
<keyword evidence="2" id="KW-1003">Cell membrane</keyword>
<dbReference type="CDD" id="cd06581">
    <property type="entry name" value="TM_PBP1_LivM_like"/>
    <property type="match status" value="1"/>
</dbReference>
<keyword evidence="3 6" id="KW-0812">Transmembrane</keyword>
<dbReference type="InterPro" id="IPR043428">
    <property type="entry name" value="LivM-like"/>
</dbReference>
<keyword evidence="8" id="KW-1185">Reference proteome</keyword>
<evidence type="ECO:0000256" key="1">
    <source>
        <dbReference type="ARBA" id="ARBA00004651"/>
    </source>
</evidence>
<evidence type="ECO:0000256" key="3">
    <source>
        <dbReference type="ARBA" id="ARBA00022692"/>
    </source>
</evidence>
<evidence type="ECO:0000256" key="4">
    <source>
        <dbReference type="ARBA" id="ARBA00022989"/>
    </source>
</evidence>
<name>A0A1Y6K3X8_9CHLR</name>
<dbReference type="EMBL" id="LT859958">
    <property type="protein sequence ID" value="SMX54381.1"/>
    <property type="molecule type" value="Genomic_DNA"/>
</dbReference>
<feature type="transmembrane region" description="Helical" evidence="6">
    <location>
        <begin position="79"/>
        <end position="99"/>
    </location>
</feature>
<organism evidence="7 8">
    <name type="scientific">Candidatus Brevifilum fermentans</name>
    <dbReference type="NCBI Taxonomy" id="1986204"/>
    <lineage>
        <taxon>Bacteria</taxon>
        <taxon>Bacillati</taxon>
        <taxon>Chloroflexota</taxon>
        <taxon>Anaerolineae</taxon>
        <taxon>Anaerolineales</taxon>
        <taxon>Anaerolineaceae</taxon>
        <taxon>Candidatus Brevifilum</taxon>
    </lineage>
</organism>
<dbReference type="Pfam" id="PF02653">
    <property type="entry name" value="BPD_transp_2"/>
    <property type="match status" value="1"/>
</dbReference>
<comment type="subcellular location">
    <subcellularLocation>
        <location evidence="1">Cell membrane</location>
        <topology evidence="1">Multi-pass membrane protein</topology>
    </subcellularLocation>
</comment>
<dbReference type="AlphaFoldDB" id="A0A1Y6K3X8"/>
<dbReference type="InterPro" id="IPR001851">
    <property type="entry name" value="ABC_transp_permease"/>
</dbReference>
<keyword evidence="5 6" id="KW-0472">Membrane</keyword>
<feature type="transmembrane region" description="Helical" evidence="6">
    <location>
        <begin position="119"/>
        <end position="145"/>
    </location>
</feature>
<feature type="transmembrane region" description="Helical" evidence="6">
    <location>
        <begin position="21"/>
        <end position="40"/>
    </location>
</feature>
<dbReference type="PANTHER" id="PTHR30482:SF17">
    <property type="entry name" value="ABC TRANSPORTER ATP-BINDING PROTEIN"/>
    <property type="match status" value="1"/>
</dbReference>
<dbReference type="OrthoDB" id="9789927at2"/>
<dbReference type="Proteomes" id="UP000195514">
    <property type="component" value="Chromosome I"/>
</dbReference>
<evidence type="ECO:0000256" key="6">
    <source>
        <dbReference type="SAM" id="Phobius"/>
    </source>
</evidence>
<dbReference type="GO" id="GO:0005886">
    <property type="term" value="C:plasma membrane"/>
    <property type="evidence" value="ECO:0007669"/>
    <property type="project" value="UniProtKB-SubCell"/>
</dbReference>
<feature type="transmembrane region" description="Helical" evidence="6">
    <location>
        <begin position="248"/>
        <end position="269"/>
    </location>
</feature>
<keyword evidence="4 6" id="KW-1133">Transmembrane helix</keyword>
<protein>
    <submittedName>
        <fullName evidence="7">Inner-membrane translocator</fullName>
    </submittedName>
</protein>
<feature type="transmembrane region" description="Helical" evidence="6">
    <location>
        <begin position="289"/>
        <end position="314"/>
    </location>
</feature>
<gene>
    <name evidence="7" type="ORF">CFX1CAM_1316</name>
</gene>
<reference evidence="8" key="1">
    <citation type="submission" date="2017-05" db="EMBL/GenBank/DDBJ databases">
        <authorList>
            <person name="Kirkegaard R."/>
            <person name="Mcilroy J S."/>
        </authorList>
    </citation>
    <scope>NUCLEOTIDE SEQUENCE [LARGE SCALE GENOMIC DNA]</scope>
</reference>
<evidence type="ECO:0000256" key="2">
    <source>
        <dbReference type="ARBA" id="ARBA00022475"/>
    </source>
</evidence>
<proteinExistence type="predicted"/>
<feature type="transmembrane region" description="Helical" evidence="6">
    <location>
        <begin position="52"/>
        <end position="72"/>
    </location>
</feature>
<dbReference type="KEGG" id="abat:CFX1CAM_1316"/>
<dbReference type="GO" id="GO:0015658">
    <property type="term" value="F:branched-chain amino acid transmembrane transporter activity"/>
    <property type="evidence" value="ECO:0007669"/>
    <property type="project" value="InterPro"/>
</dbReference>
<sequence>MANNPNTIKKNQVLTNIKGEGVLLGLLIVLILFPFVMSLITGKGVNEGVTKFWQGQLIIFFIMSVFAMSYDLLMGFGGILSFGHAASFGGGAYAFALLMKHVVPPITQNYRIMIASVNITYAIVLLAVFLVVLLVSVLIGLLFAATSIRLKGAYFAMLTLALGSAMHMLVKATDFHKWTGADEGLHGVPMPVWLNPTQNRLTVYFISLAFLVICYLLMKRMVNSPTGRVIIANRENEDRMRMIGYNPVTYRTIAFVSSSIFAGFAGALYSIWNASATPTMVSGVMTVNALIITILGGMGTLVGAILGAAIMQVISQFFYTWFGARWPLVFGILFILIVMFLPYGIIGTWRLKKNDIKTGWSRLVDLLIPKRTGSNPEEETQV</sequence>
<evidence type="ECO:0000313" key="7">
    <source>
        <dbReference type="EMBL" id="SMX54381.1"/>
    </source>
</evidence>
<evidence type="ECO:0000313" key="8">
    <source>
        <dbReference type="Proteomes" id="UP000195514"/>
    </source>
</evidence>
<dbReference type="RefSeq" id="WP_087862234.1">
    <property type="nucleotide sequence ID" value="NZ_LT859958.1"/>
</dbReference>
<feature type="transmembrane region" description="Helical" evidence="6">
    <location>
        <begin position="201"/>
        <end position="218"/>
    </location>
</feature>
<accession>A0A1Y6K3X8</accession>
<feature type="transmembrane region" description="Helical" evidence="6">
    <location>
        <begin position="326"/>
        <end position="346"/>
    </location>
</feature>
<evidence type="ECO:0000256" key="5">
    <source>
        <dbReference type="ARBA" id="ARBA00023136"/>
    </source>
</evidence>
<dbReference type="PANTHER" id="PTHR30482">
    <property type="entry name" value="HIGH-AFFINITY BRANCHED-CHAIN AMINO ACID TRANSPORT SYSTEM PERMEASE"/>
    <property type="match status" value="1"/>
</dbReference>